<feature type="compositionally biased region" description="Acidic residues" evidence="2">
    <location>
        <begin position="202"/>
        <end position="214"/>
    </location>
</feature>
<protein>
    <submittedName>
        <fullName evidence="3">Uncharacterized protein</fullName>
    </submittedName>
</protein>
<keyword evidence="1" id="KW-0175">Coiled coil</keyword>
<feature type="region of interest" description="Disordered" evidence="2">
    <location>
        <begin position="50"/>
        <end position="70"/>
    </location>
</feature>
<feature type="coiled-coil region" evidence="1">
    <location>
        <begin position="316"/>
        <end position="343"/>
    </location>
</feature>
<evidence type="ECO:0000256" key="1">
    <source>
        <dbReference type="SAM" id="Coils"/>
    </source>
</evidence>
<feature type="region of interest" description="Disordered" evidence="2">
    <location>
        <begin position="1"/>
        <end position="28"/>
    </location>
</feature>
<name>A0A1D6L6H2_MAIZE</name>
<organism evidence="3">
    <name type="scientific">Zea mays</name>
    <name type="common">Maize</name>
    <dbReference type="NCBI Taxonomy" id="4577"/>
    <lineage>
        <taxon>Eukaryota</taxon>
        <taxon>Viridiplantae</taxon>
        <taxon>Streptophyta</taxon>
        <taxon>Embryophyta</taxon>
        <taxon>Tracheophyta</taxon>
        <taxon>Spermatophyta</taxon>
        <taxon>Magnoliopsida</taxon>
        <taxon>Liliopsida</taxon>
        <taxon>Poales</taxon>
        <taxon>Poaceae</taxon>
        <taxon>PACMAD clade</taxon>
        <taxon>Panicoideae</taxon>
        <taxon>Andropogonodae</taxon>
        <taxon>Andropogoneae</taxon>
        <taxon>Tripsacinae</taxon>
        <taxon>Zea</taxon>
    </lineage>
</organism>
<reference evidence="3" key="1">
    <citation type="submission" date="2015-12" db="EMBL/GenBank/DDBJ databases">
        <title>Update maize B73 reference genome by single molecule sequencing technologies.</title>
        <authorList>
            <consortium name="Maize Genome Sequencing Project"/>
            <person name="Ware D."/>
        </authorList>
    </citation>
    <scope>NUCLEOTIDE SEQUENCE [LARGE SCALE GENOMIC DNA]</scope>
    <source>
        <tissue evidence="3">Seedling</tissue>
    </source>
</reference>
<evidence type="ECO:0000313" key="3">
    <source>
        <dbReference type="EMBL" id="ONM09902.1"/>
    </source>
</evidence>
<sequence>MEDEWIFLGDGIGGRSDTDSASSDDDSGFTIVLRRRRGGDRCSVVVSDADDAPAQPRVAPAAVPQPTPPGLSSHIFDMLLPRERTIDDAPAPQPRVAPVALPQPTPPGLSSHICDMLLPRERTIDDEEGACGADMDDYEDESEHGYMDYEAEIGMLLPRERAIDGSDGEEEAATAAACGYNAEPSDGTRQPEFAGRARGYDYDDVDTDSDKEDQGDDYEVAAHVNGTSLLYGWPRATSGVESQRWRIASQRQAERLALWEDFELWVLDDLLRQLTAEAFELCLHAAAHGGPAAERCACARTGEALLTLRHWERALAIEEVRRREAAQQELDRALARAAAAADMALELALHSCPTAKPVVDREESSVWSVIESPLVSDRSLGRPSRIQLIVGLKLLG</sequence>
<dbReference type="AlphaFoldDB" id="A0A1D6L6H2"/>
<proteinExistence type="predicted"/>
<dbReference type="InParanoid" id="A0A1D6L6H2"/>
<dbReference type="PaxDb" id="4577-AC193745.3_FGP003"/>
<gene>
    <name evidence="3" type="ORF">ZEAMMB73_Zm00001d034266</name>
</gene>
<accession>A0A1D6L6H2</accession>
<feature type="compositionally biased region" description="Low complexity" evidence="2">
    <location>
        <begin position="52"/>
        <end position="62"/>
    </location>
</feature>
<feature type="region of interest" description="Disordered" evidence="2">
    <location>
        <begin position="180"/>
        <end position="214"/>
    </location>
</feature>
<evidence type="ECO:0000256" key="2">
    <source>
        <dbReference type="SAM" id="MobiDB-lite"/>
    </source>
</evidence>
<dbReference type="EMBL" id="CM007647">
    <property type="protein sequence ID" value="ONM09902.1"/>
    <property type="molecule type" value="Genomic_DNA"/>
</dbReference>